<sequence>MSVTYLISVFVAVSQHLLARRDSGIVVYRKTPNALAELAMRSLAMVVPALRVVRST</sequence>
<organism evidence="1 2">
    <name type="scientific">Novipirellula artificiosorum</name>
    <dbReference type="NCBI Taxonomy" id="2528016"/>
    <lineage>
        <taxon>Bacteria</taxon>
        <taxon>Pseudomonadati</taxon>
        <taxon>Planctomycetota</taxon>
        <taxon>Planctomycetia</taxon>
        <taxon>Pirellulales</taxon>
        <taxon>Pirellulaceae</taxon>
        <taxon>Novipirellula</taxon>
    </lineage>
</organism>
<comment type="caution">
    <text evidence="1">The sequence shown here is derived from an EMBL/GenBank/DDBJ whole genome shotgun (WGS) entry which is preliminary data.</text>
</comment>
<gene>
    <name evidence="1" type="ORF">Poly41_48280</name>
</gene>
<name>A0A5C6DFS2_9BACT</name>
<evidence type="ECO:0000313" key="1">
    <source>
        <dbReference type="EMBL" id="TWU33829.1"/>
    </source>
</evidence>
<protein>
    <submittedName>
        <fullName evidence="1">Uncharacterized protein</fullName>
    </submittedName>
</protein>
<dbReference type="AlphaFoldDB" id="A0A5C6DFS2"/>
<accession>A0A5C6DFS2</accession>
<proteinExistence type="predicted"/>
<dbReference type="RefSeq" id="WP_197231534.1">
    <property type="nucleotide sequence ID" value="NZ_SJPV01000009.1"/>
</dbReference>
<keyword evidence="2" id="KW-1185">Reference proteome</keyword>
<dbReference type="Proteomes" id="UP000319143">
    <property type="component" value="Unassembled WGS sequence"/>
</dbReference>
<reference evidence="1 2" key="1">
    <citation type="submission" date="2019-02" db="EMBL/GenBank/DDBJ databases">
        <title>Deep-cultivation of Planctomycetes and their phenomic and genomic characterization uncovers novel biology.</title>
        <authorList>
            <person name="Wiegand S."/>
            <person name="Jogler M."/>
            <person name="Boedeker C."/>
            <person name="Pinto D."/>
            <person name="Vollmers J."/>
            <person name="Rivas-Marin E."/>
            <person name="Kohn T."/>
            <person name="Peeters S.H."/>
            <person name="Heuer A."/>
            <person name="Rast P."/>
            <person name="Oberbeckmann S."/>
            <person name="Bunk B."/>
            <person name="Jeske O."/>
            <person name="Meyerdierks A."/>
            <person name="Storesund J.E."/>
            <person name="Kallscheuer N."/>
            <person name="Luecker S."/>
            <person name="Lage O.M."/>
            <person name="Pohl T."/>
            <person name="Merkel B.J."/>
            <person name="Hornburger P."/>
            <person name="Mueller R.-W."/>
            <person name="Bruemmer F."/>
            <person name="Labrenz M."/>
            <person name="Spormann A.M."/>
            <person name="Op Den Camp H."/>
            <person name="Overmann J."/>
            <person name="Amann R."/>
            <person name="Jetten M.S.M."/>
            <person name="Mascher T."/>
            <person name="Medema M.H."/>
            <person name="Devos D.P."/>
            <person name="Kaster A.-K."/>
            <person name="Ovreas L."/>
            <person name="Rohde M."/>
            <person name="Galperin M.Y."/>
            <person name="Jogler C."/>
        </authorList>
    </citation>
    <scope>NUCLEOTIDE SEQUENCE [LARGE SCALE GENOMIC DNA]</scope>
    <source>
        <strain evidence="1 2">Poly41</strain>
    </source>
</reference>
<evidence type="ECO:0000313" key="2">
    <source>
        <dbReference type="Proteomes" id="UP000319143"/>
    </source>
</evidence>
<dbReference type="EMBL" id="SJPV01000009">
    <property type="protein sequence ID" value="TWU33829.1"/>
    <property type="molecule type" value="Genomic_DNA"/>
</dbReference>